<reference evidence="4" key="1">
    <citation type="submission" date="2010-04" db="EMBL/GenBank/DDBJ databases">
        <authorList>
            <person name="Li W."/>
        </authorList>
    </citation>
    <scope>NUCLEOTIDE SEQUENCE</scope>
    <source>
        <strain evidence="4">Rd 11</strain>
        <plasmid evidence="4">pAFS11</plasmid>
    </source>
</reference>
<feature type="domain" description="Resolvase/invertase-type recombinase catalytic" evidence="3">
    <location>
        <begin position="1"/>
        <end position="119"/>
    </location>
</feature>
<dbReference type="PANTHER" id="PTHR30461:SF2">
    <property type="entry name" value="SERINE RECOMBINASE PINE-RELATED"/>
    <property type="match status" value="1"/>
</dbReference>
<sequence length="181" mass="21191">MFYFRTKVHFRCSGTVPVNERPGFKKLVQKMRASDELHVYKLDRLSRRARDLKDVIRMFSNEDVKVLASDVPQLADVPDSMRDLVNDIMISILSFTAETEREFIKERQRKGIENAKKKGVYKGRPFKYSADSNDVQGRMIYEMILKDLKDRKTIKGTARKYHVGNGVVQRIKKEMEIDLNE</sequence>
<dbReference type="PROSITE" id="PS51736">
    <property type="entry name" value="RECOMBINASES_3"/>
    <property type="match status" value="1"/>
</dbReference>
<name>A0A1D0BS42_STAAU</name>
<evidence type="ECO:0000256" key="1">
    <source>
        <dbReference type="ARBA" id="ARBA00023125"/>
    </source>
</evidence>
<dbReference type="AlphaFoldDB" id="A0A1D0BS42"/>
<dbReference type="Gene3D" id="1.10.10.60">
    <property type="entry name" value="Homeodomain-like"/>
    <property type="match status" value="1"/>
</dbReference>
<organism evidence="4">
    <name type="scientific">Staphylococcus aureus</name>
    <dbReference type="NCBI Taxonomy" id="1280"/>
    <lineage>
        <taxon>Bacteria</taxon>
        <taxon>Bacillati</taxon>
        <taxon>Bacillota</taxon>
        <taxon>Bacilli</taxon>
        <taxon>Bacillales</taxon>
        <taxon>Staphylococcaceae</taxon>
        <taxon>Staphylococcus</taxon>
    </lineage>
</organism>
<keyword evidence="2" id="KW-0233">DNA recombination</keyword>
<dbReference type="InterPro" id="IPR036162">
    <property type="entry name" value="Resolvase-like_N_sf"/>
</dbReference>
<evidence type="ECO:0000313" key="4">
    <source>
        <dbReference type="EMBL" id="CEO92189.1"/>
    </source>
</evidence>
<dbReference type="InterPro" id="IPR050639">
    <property type="entry name" value="SSR_resolvase"/>
</dbReference>
<dbReference type="EMBL" id="FN806789">
    <property type="protein sequence ID" value="CEO92189.1"/>
    <property type="molecule type" value="Genomic_DNA"/>
</dbReference>
<geneLocation type="plasmid" evidence="4">
    <name>pAFS11</name>
</geneLocation>
<dbReference type="GO" id="GO:0003677">
    <property type="term" value="F:DNA binding"/>
    <property type="evidence" value="ECO:0007669"/>
    <property type="project" value="UniProtKB-KW"/>
</dbReference>
<dbReference type="CDD" id="cd03768">
    <property type="entry name" value="SR_ResInv"/>
    <property type="match status" value="1"/>
</dbReference>
<evidence type="ECO:0000256" key="2">
    <source>
        <dbReference type="ARBA" id="ARBA00023172"/>
    </source>
</evidence>
<dbReference type="GO" id="GO:0000150">
    <property type="term" value="F:DNA strand exchange activity"/>
    <property type="evidence" value="ECO:0007669"/>
    <property type="project" value="InterPro"/>
</dbReference>
<proteinExistence type="predicted"/>
<protein>
    <recommendedName>
        <fullName evidence="3">Resolvase/invertase-type recombinase catalytic domain-containing protein</fullName>
    </recommendedName>
</protein>
<dbReference type="Pfam" id="PF00239">
    <property type="entry name" value="Resolvase"/>
    <property type="match status" value="1"/>
</dbReference>
<dbReference type="SMART" id="SM00857">
    <property type="entry name" value="Resolvase"/>
    <property type="match status" value="1"/>
</dbReference>
<evidence type="ECO:0000259" key="3">
    <source>
        <dbReference type="PROSITE" id="PS51736"/>
    </source>
</evidence>
<reference evidence="4" key="2">
    <citation type="journal article" date="2011" name="Antimicrob. Agents Chemother.">
        <title>Novel apramycin resistance gene apmA in bovine and porcine methicillin-resistant Staphylococcus aureus ST398 isolates.</title>
        <authorList>
            <person name="Fessler A.T."/>
            <person name="Kadlec K."/>
            <person name="Schwarz S."/>
        </authorList>
    </citation>
    <scope>NUCLEOTIDE SEQUENCE</scope>
    <source>
        <strain evidence="4">Rd 11</strain>
        <plasmid evidence="4">pAFS11</plasmid>
    </source>
</reference>
<dbReference type="PANTHER" id="PTHR30461">
    <property type="entry name" value="DNA-INVERTASE FROM LAMBDOID PROPHAGE"/>
    <property type="match status" value="1"/>
</dbReference>
<dbReference type="SUPFAM" id="SSF53041">
    <property type="entry name" value="Resolvase-like"/>
    <property type="match status" value="1"/>
</dbReference>
<gene>
    <name evidence="4" type="primary">orf</name>
</gene>
<dbReference type="Gene3D" id="3.40.50.1390">
    <property type="entry name" value="Resolvase, N-terminal catalytic domain"/>
    <property type="match status" value="1"/>
</dbReference>
<dbReference type="RefSeq" id="WP_078098896.1">
    <property type="nucleotide sequence ID" value="NZ_CAKOFH010000033.1"/>
</dbReference>
<keyword evidence="1" id="KW-0238">DNA-binding</keyword>
<keyword evidence="4" id="KW-0614">Plasmid</keyword>
<dbReference type="InterPro" id="IPR006119">
    <property type="entry name" value="Resolv_N"/>
</dbReference>
<accession>A0A1D0BS42</accession>